<reference evidence="7 8" key="1">
    <citation type="submission" date="2020-10" db="EMBL/GenBank/DDBJ databases">
        <title>Draft genome and description of Brachybacterium epidermidis sp nov.</title>
        <authorList>
            <person name="Boxberger M."/>
            <person name="La Scola B."/>
        </authorList>
    </citation>
    <scope>NUCLEOTIDE SEQUENCE [LARGE SCALE GENOMIC DNA]</scope>
    <source>
        <strain evidence="7 8">Marseille-Q2903</strain>
    </source>
</reference>
<evidence type="ECO:0000313" key="7">
    <source>
        <dbReference type="EMBL" id="MBE9403741.1"/>
    </source>
</evidence>
<dbReference type="CDD" id="cd07742">
    <property type="entry name" value="metallo-hydrolase-like_MBL-fold"/>
    <property type="match status" value="1"/>
</dbReference>
<dbReference type="SUPFAM" id="SSF56281">
    <property type="entry name" value="Metallo-hydrolase/oxidoreductase"/>
    <property type="match status" value="1"/>
</dbReference>
<gene>
    <name evidence="7" type="ORF">IOE58_05930</name>
</gene>
<dbReference type="PANTHER" id="PTHR42978">
    <property type="entry name" value="QUORUM-QUENCHING LACTONASE YTNP-RELATED-RELATED"/>
    <property type="match status" value="1"/>
</dbReference>
<dbReference type="Proteomes" id="UP000644727">
    <property type="component" value="Unassembled WGS sequence"/>
</dbReference>
<name>A0ABR9VZY4_9MICO</name>
<organism evidence="7 8">
    <name type="scientific">Brachybacterium epidermidis</name>
    <dbReference type="NCBI Taxonomy" id="2781983"/>
    <lineage>
        <taxon>Bacteria</taxon>
        <taxon>Bacillati</taxon>
        <taxon>Actinomycetota</taxon>
        <taxon>Actinomycetes</taxon>
        <taxon>Micrococcales</taxon>
        <taxon>Dermabacteraceae</taxon>
        <taxon>Brachybacterium</taxon>
    </lineage>
</organism>
<feature type="domain" description="Metallo-beta-lactamase" evidence="6">
    <location>
        <begin position="19"/>
        <end position="246"/>
    </location>
</feature>
<dbReference type="EMBL" id="JADEYR010000004">
    <property type="protein sequence ID" value="MBE9403741.1"/>
    <property type="molecule type" value="Genomic_DNA"/>
</dbReference>
<dbReference type="Pfam" id="PF00753">
    <property type="entry name" value="Lactamase_B"/>
    <property type="match status" value="1"/>
</dbReference>
<dbReference type="InterPro" id="IPR036866">
    <property type="entry name" value="RibonucZ/Hydroxyglut_hydro"/>
</dbReference>
<comment type="caution">
    <text evidence="7">The sequence shown here is derived from an EMBL/GenBank/DDBJ whole genome shotgun (WGS) entry which is preliminary data.</text>
</comment>
<comment type="cofactor">
    <cofactor evidence="1">
        <name>Zn(2+)</name>
        <dbReference type="ChEBI" id="CHEBI:29105"/>
    </cofactor>
</comment>
<evidence type="ECO:0000313" key="8">
    <source>
        <dbReference type="Proteomes" id="UP000644727"/>
    </source>
</evidence>
<evidence type="ECO:0000256" key="2">
    <source>
        <dbReference type="ARBA" id="ARBA00007749"/>
    </source>
</evidence>
<keyword evidence="5" id="KW-0862">Zinc</keyword>
<evidence type="ECO:0000256" key="5">
    <source>
        <dbReference type="ARBA" id="ARBA00022833"/>
    </source>
</evidence>
<accession>A0ABR9VZY4</accession>
<dbReference type="SMART" id="SM00849">
    <property type="entry name" value="Lactamase_B"/>
    <property type="match status" value="1"/>
</dbReference>
<keyword evidence="3" id="KW-0479">Metal-binding</keyword>
<keyword evidence="8" id="KW-1185">Reference proteome</keyword>
<dbReference type="InterPro" id="IPR001279">
    <property type="entry name" value="Metallo-B-lactamas"/>
</dbReference>
<evidence type="ECO:0000256" key="3">
    <source>
        <dbReference type="ARBA" id="ARBA00022723"/>
    </source>
</evidence>
<comment type="similarity">
    <text evidence="2">Belongs to the metallo-beta-lactamase superfamily.</text>
</comment>
<protein>
    <submittedName>
        <fullName evidence="7">MBL fold metallo-hydrolase</fullName>
    </submittedName>
</protein>
<sequence length="254" mass="27444">MRIHHLNCGTLTPPGESMVCHVLLLEVGRHLVLVDTGFGSADVRAPGRLGPVRHLLRPALRPEETAVARIRALGLDPAAVSDVVLTHGDLDHAGGLVDLPHAQVHLLAAEQRAIRHPRGLLEAQRYRPSQWAHGPRITPHRPGAVRWKGFEGCVDLSTVAPGMLLVPMPGHTAGHAGVAIPAGSGWLLHAGDAFHSALSLREGSSRLDVRVRQGLLAHDEPALRSTQHRLGALARRDPAVRIINSHDRKLWEQA</sequence>
<dbReference type="PANTHER" id="PTHR42978:SF7">
    <property type="entry name" value="METALLO-HYDROLASE RV2300C-RELATED"/>
    <property type="match status" value="1"/>
</dbReference>
<evidence type="ECO:0000256" key="4">
    <source>
        <dbReference type="ARBA" id="ARBA00022801"/>
    </source>
</evidence>
<evidence type="ECO:0000256" key="1">
    <source>
        <dbReference type="ARBA" id="ARBA00001947"/>
    </source>
</evidence>
<dbReference type="RefSeq" id="WP_193865484.1">
    <property type="nucleotide sequence ID" value="NZ_JADEYR010000004.1"/>
</dbReference>
<proteinExistence type="inferred from homology"/>
<dbReference type="Gene3D" id="3.60.15.10">
    <property type="entry name" value="Ribonuclease Z/Hydroxyacylglutathione hydrolase-like"/>
    <property type="match status" value="1"/>
</dbReference>
<keyword evidence="4" id="KW-0378">Hydrolase</keyword>
<dbReference type="InterPro" id="IPR051013">
    <property type="entry name" value="MBL_superfamily_lactonases"/>
</dbReference>
<evidence type="ECO:0000259" key="6">
    <source>
        <dbReference type="SMART" id="SM00849"/>
    </source>
</evidence>